<dbReference type="CDD" id="cd20557">
    <property type="entry name" value="CYCLIN_ScPCL1-like"/>
    <property type="match status" value="1"/>
</dbReference>
<dbReference type="InterPro" id="IPR036915">
    <property type="entry name" value="Cyclin-like_sf"/>
</dbReference>
<feature type="region of interest" description="Disordered" evidence="1">
    <location>
        <begin position="200"/>
        <end position="230"/>
    </location>
</feature>
<organism evidence="3 4">
    <name type="scientific">Marasmiellus scandens</name>
    <dbReference type="NCBI Taxonomy" id="2682957"/>
    <lineage>
        <taxon>Eukaryota</taxon>
        <taxon>Fungi</taxon>
        <taxon>Dikarya</taxon>
        <taxon>Basidiomycota</taxon>
        <taxon>Agaricomycotina</taxon>
        <taxon>Agaricomycetes</taxon>
        <taxon>Agaricomycetidae</taxon>
        <taxon>Agaricales</taxon>
        <taxon>Marasmiineae</taxon>
        <taxon>Omphalotaceae</taxon>
        <taxon>Marasmiellus</taxon>
    </lineage>
</organism>
<dbReference type="EMBL" id="JBANRG010000002">
    <property type="protein sequence ID" value="KAK7471201.1"/>
    <property type="molecule type" value="Genomic_DNA"/>
</dbReference>
<feature type="compositionally biased region" description="Low complexity" evidence="1">
    <location>
        <begin position="200"/>
        <end position="216"/>
    </location>
</feature>
<feature type="region of interest" description="Disordered" evidence="1">
    <location>
        <begin position="352"/>
        <end position="398"/>
    </location>
</feature>
<dbReference type="SUPFAM" id="SSF47954">
    <property type="entry name" value="Cyclin-like"/>
    <property type="match status" value="1"/>
</dbReference>
<dbReference type="PANTHER" id="PTHR15615">
    <property type="match status" value="1"/>
</dbReference>
<accession>A0ABR1K4E8</accession>
<reference evidence="3 4" key="1">
    <citation type="submission" date="2024-01" db="EMBL/GenBank/DDBJ databases">
        <title>A draft genome for the cacao thread blight pathogen Marasmiellus scandens.</title>
        <authorList>
            <person name="Baruah I.K."/>
            <person name="Leung J."/>
            <person name="Bukari Y."/>
            <person name="Amoako-Attah I."/>
            <person name="Meinhardt L.W."/>
            <person name="Bailey B.A."/>
            <person name="Cohen S.P."/>
        </authorList>
    </citation>
    <scope>NUCLEOTIDE SEQUENCE [LARGE SCALE GENOMIC DNA]</scope>
    <source>
        <strain evidence="3 4">GH-19</strain>
    </source>
</reference>
<dbReference type="Proteomes" id="UP001498398">
    <property type="component" value="Unassembled WGS sequence"/>
</dbReference>
<dbReference type="Pfam" id="PF00134">
    <property type="entry name" value="Cyclin_N"/>
    <property type="match status" value="1"/>
</dbReference>
<evidence type="ECO:0000256" key="1">
    <source>
        <dbReference type="SAM" id="MobiDB-lite"/>
    </source>
</evidence>
<comment type="caution">
    <text evidence="3">The sequence shown here is derived from an EMBL/GenBank/DDBJ whole genome shotgun (WGS) entry which is preliminary data.</text>
</comment>
<dbReference type="PANTHER" id="PTHR15615:SF10">
    <property type="entry name" value="PHO85 CYCLIN-2-RELATED"/>
    <property type="match status" value="1"/>
</dbReference>
<keyword evidence="4" id="KW-1185">Reference proteome</keyword>
<dbReference type="Gene3D" id="1.10.472.10">
    <property type="entry name" value="Cyclin-like"/>
    <property type="match status" value="1"/>
</dbReference>
<evidence type="ECO:0000313" key="3">
    <source>
        <dbReference type="EMBL" id="KAK7471201.1"/>
    </source>
</evidence>
<feature type="compositionally biased region" description="Polar residues" evidence="1">
    <location>
        <begin position="364"/>
        <end position="387"/>
    </location>
</feature>
<feature type="region of interest" description="Disordered" evidence="1">
    <location>
        <begin position="249"/>
        <end position="320"/>
    </location>
</feature>
<name>A0ABR1K4E8_9AGAR</name>
<evidence type="ECO:0000259" key="2">
    <source>
        <dbReference type="Pfam" id="PF00134"/>
    </source>
</evidence>
<feature type="domain" description="Cyclin N-terminal" evidence="2">
    <location>
        <begin position="62"/>
        <end position="163"/>
    </location>
</feature>
<sequence length="481" mass="52177">MSRASSVRDRRHPQSLLPIRCHNLHLVHLMTQRVSYEMVEYISRQTVHAIRTDSDSSTQELAAVTALRDFIVHLVKAGHVHVSTLLTTLIYLGRLRSKLPVIAKGMSTTRHRVFLATLIVSAKYLNDSTPKNAHWQKYALFFPLKEINLMESELLNVLDFDLRFDEDEACRAFAPFMSNFVQIANTRALAVDKVTKAGRARAQAQDQERQASSSSDAPPPSLSVPRVSSSTSLASTIRGLTKRLSNAHLSRASEPAVPSPMHSTFSTASSASASSSDVGSLVDDTGSSSGSSSGWGTSDSESDTEERFVPRVYSSTSSSSSVNRYYSQEAAVIDANGKPYIACPIPAYAHKNQQIRVRSRKPSDTSSVRTITAPSPVLSSTMPSLSSHTRKCSSKRSASITASTSESCTEAPSIVTSVTMPSLPRNSVSGNFLTRMWGAAKSQALGQDKPTNDCNGNAGLRRLVLVQGRSDIRGSRPTLDV</sequence>
<gene>
    <name evidence="3" type="primary">PCL1</name>
    <name evidence="3" type="ORF">VKT23_002611</name>
</gene>
<evidence type="ECO:0000313" key="4">
    <source>
        <dbReference type="Proteomes" id="UP001498398"/>
    </source>
</evidence>
<protein>
    <submittedName>
        <fullName evidence="3">PHO85 cyclin-1</fullName>
    </submittedName>
</protein>
<dbReference type="InterPro" id="IPR013922">
    <property type="entry name" value="Cyclin_PHO80-like"/>
</dbReference>
<feature type="compositionally biased region" description="Low complexity" evidence="1">
    <location>
        <begin position="263"/>
        <end position="299"/>
    </location>
</feature>
<dbReference type="InterPro" id="IPR006671">
    <property type="entry name" value="Cyclin_N"/>
</dbReference>
<proteinExistence type="predicted"/>